<feature type="domain" description="CoA-binding" evidence="1">
    <location>
        <begin position="4"/>
        <end position="114"/>
    </location>
</feature>
<dbReference type="RefSeq" id="WP_055393544.1">
    <property type="nucleotide sequence ID" value="NZ_LCTZ01000002.1"/>
</dbReference>
<dbReference type="EMBL" id="LCTZ01000002">
    <property type="protein sequence ID" value="KQC29608.1"/>
    <property type="molecule type" value="Genomic_DNA"/>
</dbReference>
<sequence length="119" mass="13422">MVKTLVLGASLNPNRYSNIAIHRLIENKTKTAAFGIRKGVVSGVQVKDNFTDFQNIDTITLYLNPSRQVEYYQNIIDLNPRRVIFNPGTENPEFYKLLEEAGTEVEIACTLVLLATGQY</sequence>
<comment type="caution">
    <text evidence="2">The sequence shown here is derived from an EMBL/GenBank/DDBJ whole genome shotgun (WGS) entry which is preliminary data.</text>
</comment>
<evidence type="ECO:0000313" key="2">
    <source>
        <dbReference type="EMBL" id="KQC29608.1"/>
    </source>
</evidence>
<dbReference type="InterPro" id="IPR003781">
    <property type="entry name" value="CoA-bd"/>
</dbReference>
<dbReference type="OrthoDB" id="708726at2"/>
<dbReference type="Gene3D" id="3.40.50.720">
    <property type="entry name" value="NAD(P)-binding Rossmann-like Domain"/>
    <property type="match status" value="1"/>
</dbReference>
<organism evidence="2 3">
    <name type="scientific">Flagellimonas eckloniae</name>
    <dbReference type="NCBI Taxonomy" id="346185"/>
    <lineage>
        <taxon>Bacteria</taxon>
        <taxon>Pseudomonadati</taxon>
        <taxon>Bacteroidota</taxon>
        <taxon>Flavobacteriia</taxon>
        <taxon>Flavobacteriales</taxon>
        <taxon>Flavobacteriaceae</taxon>
        <taxon>Flagellimonas</taxon>
    </lineage>
</organism>
<evidence type="ECO:0000259" key="1">
    <source>
        <dbReference type="Pfam" id="PF13380"/>
    </source>
</evidence>
<protein>
    <submittedName>
        <fullName evidence="2">CoA-binding protein</fullName>
    </submittedName>
</protein>
<evidence type="ECO:0000313" key="3">
    <source>
        <dbReference type="Proteomes" id="UP000050827"/>
    </source>
</evidence>
<dbReference type="InterPro" id="IPR036291">
    <property type="entry name" value="NAD(P)-bd_dom_sf"/>
</dbReference>
<dbReference type="Pfam" id="PF13380">
    <property type="entry name" value="CoA_binding_2"/>
    <property type="match status" value="1"/>
</dbReference>
<dbReference type="PATRIC" id="fig|1547436.3.peg.1387"/>
<keyword evidence="3" id="KW-1185">Reference proteome</keyword>
<dbReference type="SUPFAM" id="SSF51735">
    <property type="entry name" value="NAD(P)-binding Rossmann-fold domains"/>
    <property type="match status" value="1"/>
</dbReference>
<dbReference type="STRING" id="346185.AAY42_06700"/>
<proteinExistence type="predicted"/>
<dbReference type="AlphaFoldDB" id="A0A0Q1BGS9"/>
<accession>A0A0Q1BGS9</accession>
<name>A0A0Q1BGS9_9FLAO</name>
<dbReference type="Proteomes" id="UP000050827">
    <property type="component" value="Unassembled WGS sequence"/>
</dbReference>
<gene>
    <name evidence="2" type="ORF">AAY42_06700</name>
</gene>
<reference evidence="2 3" key="1">
    <citation type="submission" date="2015-04" db="EMBL/GenBank/DDBJ databases">
        <title>Complete genome of flavobacterium.</title>
        <authorList>
            <person name="Kwon Y.M."/>
            <person name="Kim S.-J."/>
        </authorList>
    </citation>
    <scope>NUCLEOTIDE SEQUENCE [LARGE SCALE GENOMIC DNA]</scope>
    <source>
        <strain evidence="2 3">DK169</strain>
    </source>
</reference>